<comment type="caution">
    <text evidence="8">The sequence shown here is derived from an EMBL/GenBank/DDBJ whole genome shotgun (WGS) entry which is preliminary data.</text>
</comment>
<reference evidence="8 9" key="1">
    <citation type="submission" date="2018-07" db="EMBL/GenBank/DDBJ databases">
        <title>Genomic Encyclopedia of Type Strains, Phase III (KMG-III): the genomes of soil and plant-associated and newly described type strains.</title>
        <authorList>
            <person name="Whitman W."/>
        </authorList>
    </citation>
    <scope>NUCLEOTIDE SEQUENCE [LARGE SCALE GENOMIC DNA]</scope>
    <source>
        <strain evidence="8 9">CECT 8236</strain>
    </source>
</reference>
<dbReference type="InterPro" id="IPR023845">
    <property type="entry name" value="DUF3817_TM"/>
</dbReference>
<evidence type="ECO:0000256" key="4">
    <source>
        <dbReference type="ARBA" id="ARBA00022989"/>
    </source>
</evidence>
<evidence type="ECO:0000256" key="3">
    <source>
        <dbReference type="ARBA" id="ARBA00022692"/>
    </source>
</evidence>
<evidence type="ECO:0000256" key="6">
    <source>
        <dbReference type="SAM" id="Phobius"/>
    </source>
</evidence>
<dbReference type="AlphaFoldDB" id="A0A3D9IJB5"/>
<gene>
    <name evidence="8" type="ORF">DFP95_105166</name>
</gene>
<keyword evidence="3 6" id="KW-0812">Transmembrane</keyword>
<dbReference type="OrthoDB" id="1121311at2"/>
<keyword evidence="9" id="KW-1185">Reference proteome</keyword>
<dbReference type="RefSeq" id="WP_115992770.1">
    <property type="nucleotide sequence ID" value="NZ_QRDY01000005.1"/>
</dbReference>
<dbReference type="PANTHER" id="PTHR40077:SF1">
    <property type="entry name" value="MEMBRANE PROTEIN"/>
    <property type="match status" value="1"/>
</dbReference>
<protein>
    <submittedName>
        <fullName evidence="8">Integral membrane protein</fullName>
    </submittedName>
</protein>
<keyword evidence="5 6" id="KW-0472">Membrane</keyword>
<dbReference type="Proteomes" id="UP000256869">
    <property type="component" value="Unassembled WGS sequence"/>
</dbReference>
<feature type="transmembrane region" description="Helical" evidence="6">
    <location>
        <begin position="40"/>
        <end position="62"/>
    </location>
</feature>
<evidence type="ECO:0000313" key="8">
    <source>
        <dbReference type="EMBL" id="RED61737.1"/>
    </source>
</evidence>
<accession>A0A3D9IJB5</accession>
<evidence type="ECO:0000259" key="7">
    <source>
        <dbReference type="Pfam" id="PF12823"/>
    </source>
</evidence>
<name>A0A3D9IJB5_9BACL</name>
<dbReference type="EMBL" id="QRDY01000005">
    <property type="protein sequence ID" value="RED61737.1"/>
    <property type="molecule type" value="Genomic_DNA"/>
</dbReference>
<comment type="subcellular location">
    <subcellularLocation>
        <location evidence="1">Cell membrane</location>
        <topology evidence="1">Multi-pass membrane protein</topology>
    </subcellularLocation>
</comment>
<dbReference type="Pfam" id="PF12823">
    <property type="entry name" value="DUF3817"/>
    <property type="match status" value="1"/>
</dbReference>
<sequence>MLSTALGRLRFIGTFEAISFLVLLLIAMPLKYAADIPEPVTIVGIVHGALFSLYLLAILNAVIVRKISIGMTLLAVLAAFLPFGPLYVDRKLRYNHD</sequence>
<dbReference type="PANTHER" id="PTHR40077">
    <property type="entry name" value="MEMBRANE PROTEIN-RELATED"/>
    <property type="match status" value="1"/>
</dbReference>
<feature type="transmembrane region" description="Helical" evidence="6">
    <location>
        <begin position="69"/>
        <end position="88"/>
    </location>
</feature>
<evidence type="ECO:0000256" key="1">
    <source>
        <dbReference type="ARBA" id="ARBA00004651"/>
    </source>
</evidence>
<feature type="domain" description="DUF3817" evidence="7">
    <location>
        <begin position="7"/>
        <end position="93"/>
    </location>
</feature>
<feature type="transmembrane region" description="Helical" evidence="6">
    <location>
        <begin position="12"/>
        <end position="34"/>
    </location>
</feature>
<evidence type="ECO:0000256" key="2">
    <source>
        <dbReference type="ARBA" id="ARBA00022475"/>
    </source>
</evidence>
<evidence type="ECO:0000256" key="5">
    <source>
        <dbReference type="ARBA" id="ARBA00023136"/>
    </source>
</evidence>
<keyword evidence="2" id="KW-1003">Cell membrane</keyword>
<proteinExistence type="predicted"/>
<keyword evidence="4 6" id="KW-1133">Transmembrane helix</keyword>
<dbReference type="NCBIfam" id="TIGR03954">
    <property type="entry name" value="integ_memb_HG"/>
    <property type="match status" value="1"/>
</dbReference>
<evidence type="ECO:0000313" key="9">
    <source>
        <dbReference type="Proteomes" id="UP000256869"/>
    </source>
</evidence>
<organism evidence="8 9">
    <name type="scientific">Cohnella lupini</name>
    <dbReference type="NCBI Taxonomy" id="1294267"/>
    <lineage>
        <taxon>Bacteria</taxon>
        <taxon>Bacillati</taxon>
        <taxon>Bacillota</taxon>
        <taxon>Bacilli</taxon>
        <taxon>Bacillales</taxon>
        <taxon>Paenibacillaceae</taxon>
        <taxon>Cohnella</taxon>
    </lineage>
</organism>
<dbReference type="GO" id="GO:0005886">
    <property type="term" value="C:plasma membrane"/>
    <property type="evidence" value="ECO:0007669"/>
    <property type="project" value="UniProtKB-SubCell"/>
</dbReference>